<organism evidence="3 4">
    <name type="scientific">Helobdella robusta</name>
    <name type="common">Californian leech</name>
    <dbReference type="NCBI Taxonomy" id="6412"/>
    <lineage>
        <taxon>Eukaryota</taxon>
        <taxon>Metazoa</taxon>
        <taxon>Spiralia</taxon>
        <taxon>Lophotrochozoa</taxon>
        <taxon>Annelida</taxon>
        <taxon>Clitellata</taxon>
        <taxon>Hirudinea</taxon>
        <taxon>Rhynchobdellida</taxon>
        <taxon>Glossiphoniidae</taxon>
        <taxon>Helobdella</taxon>
    </lineage>
</organism>
<dbReference type="EnsemblMetazoa" id="HelroT190871">
    <property type="protein sequence ID" value="HelroP190871"/>
    <property type="gene ID" value="HelroG190871"/>
</dbReference>
<dbReference type="AlphaFoldDB" id="T1FSD4"/>
<dbReference type="InterPro" id="IPR051064">
    <property type="entry name" value="SEC14/CRAL-TRIO_domain"/>
</dbReference>
<evidence type="ECO:0000313" key="3">
    <source>
        <dbReference type="EnsemblMetazoa" id="HelroP190871"/>
    </source>
</evidence>
<dbReference type="RefSeq" id="XP_009013859.1">
    <property type="nucleotide sequence ID" value="XM_009015611.1"/>
</dbReference>
<dbReference type="FunCoup" id="T1FSD4">
    <property type="interactions" value="179"/>
</dbReference>
<dbReference type="Proteomes" id="UP000015101">
    <property type="component" value="Unassembled WGS sequence"/>
</dbReference>
<dbReference type="InterPro" id="IPR036273">
    <property type="entry name" value="CRAL/TRIO_N_dom_sf"/>
</dbReference>
<dbReference type="InParanoid" id="T1FSD4"/>
<dbReference type="Pfam" id="PF00650">
    <property type="entry name" value="CRAL_TRIO"/>
    <property type="match status" value="1"/>
</dbReference>
<dbReference type="KEGG" id="hro:HELRODRAFT_190871"/>
<reference evidence="3" key="3">
    <citation type="submission" date="2015-06" db="UniProtKB">
        <authorList>
            <consortium name="EnsemblMetazoa"/>
        </authorList>
    </citation>
    <scope>IDENTIFICATION</scope>
</reference>
<feature type="domain" description="CRAL-TRIO" evidence="1">
    <location>
        <begin position="70"/>
        <end position="217"/>
    </location>
</feature>
<dbReference type="InterPro" id="IPR036865">
    <property type="entry name" value="CRAL-TRIO_dom_sf"/>
</dbReference>
<dbReference type="SMART" id="SM00516">
    <property type="entry name" value="SEC14"/>
    <property type="match status" value="1"/>
</dbReference>
<dbReference type="SUPFAM" id="SSF46938">
    <property type="entry name" value="CRAL/TRIO N-terminal domain"/>
    <property type="match status" value="1"/>
</dbReference>
<keyword evidence="4" id="KW-1185">Reference proteome</keyword>
<dbReference type="PANTHER" id="PTHR23324:SF83">
    <property type="entry name" value="SEC14-LIKE PROTEIN 2"/>
    <property type="match status" value="1"/>
</dbReference>
<dbReference type="SUPFAM" id="SSF52087">
    <property type="entry name" value="CRAL/TRIO domain"/>
    <property type="match status" value="1"/>
</dbReference>
<dbReference type="InterPro" id="IPR001251">
    <property type="entry name" value="CRAL-TRIO_dom"/>
</dbReference>
<dbReference type="PROSITE" id="PS50191">
    <property type="entry name" value="CRAL_TRIO"/>
    <property type="match status" value="1"/>
</dbReference>
<evidence type="ECO:0000313" key="2">
    <source>
        <dbReference type="EMBL" id="ESO08070.1"/>
    </source>
</evidence>
<dbReference type="CDD" id="cd00170">
    <property type="entry name" value="SEC14"/>
    <property type="match status" value="1"/>
</dbReference>
<reference evidence="2 4" key="2">
    <citation type="journal article" date="2013" name="Nature">
        <title>Insights into bilaterian evolution from three spiralian genomes.</title>
        <authorList>
            <person name="Simakov O."/>
            <person name="Marletaz F."/>
            <person name="Cho S.J."/>
            <person name="Edsinger-Gonzales E."/>
            <person name="Havlak P."/>
            <person name="Hellsten U."/>
            <person name="Kuo D.H."/>
            <person name="Larsson T."/>
            <person name="Lv J."/>
            <person name="Arendt D."/>
            <person name="Savage R."/>
            <person name="Osoegawa K."/>
            <person name="de Jong P."/>
            <person name="Grimwood J."/>
            <person name="Chapman J.A."/>
            <person name="Shapiro H."/>
            <person name="Aerts A."/>
            <person name="Otillar R.P."/>
            <person name="Terry A.Y."/>
            <person name="Boore J.L."/>
            <person name="Grigoriev I.V."/>
            <person name="Lindberg D.R."/>
            <person name="Seaver E.C."/>
            <person name="Weisblat D.A."/>
            <person name="Putnam N.H."/>
            <person name="Rokhsar D.S."/>
        </authorList>
    </citation>
    <scope>NUCLEOTIDE SEQUENCE</scope>
</reference>
<dbReference type="OrthoDB" id="1434354at2759"/>
<reference evidence="4" key="1">
    <citation type="submission" date="2012-12" db="EMBL/GenBank/DDBJ databases">
        <authorList>
            <person name="Hellsten U."/>
            <person name="Grimwood J."/>
            <person name="Chapman J.A."/>
            <person name="Shapiro H."/>
            <person name="Aerts A."/>
            <person name="Otillar R.P."/>
            <person name="Terry A.Y."/>
            <person name="Boore J.L."/>
            <person name="Simakov O."/>
            <person name="Marletaz F."/>
            <person name="Cho S.-J."/>
            <person name="Edsinger-Gonzales E."/>
            <person name="Havlak P."/>
            <person name="Kuo D.-H."/>
            <person name="Larsson T."/>
            <person name="Lv J."/>
            <person name="Arendt D."/>
            <person name="Savage R."/>
            <person name="Osoegawa K."/>
            <person name="de Jong P."/>
            <person name="Lindberg D.R."/>
            <person name="Seaver E.C."/>
            <person name="Weisblat D.A."/>
            <person name="Putnam N.H."/>
            <person name="Grigoriev I.V."/>
            <person name="Rokhsar D.S."/>
        </authorList>
    </citation>
    <scope>NUCLEOTIDE SEQUENCE</scope>
</reference>
<evidence type="ECO:0000259" key="1">
    <source>
        <dbReference type="PROSITE" id="PS50191"/>
    </source>
</evidence>
<dbReference type="EMBL" id="KB096134">
    <property type="protein sequence ID" value="ESO08070.1"/>
    <property type="molecule type" value="Genomic_DNA"/>
</dbReference>
<dbReference type="OMA" id="WETVLAN"/>
<sequence>MDESKEDSVAKLRKVLNNLLKDDDDVDDHDLNKWLIARNYDVSKAEAMFRESMKFRKAKYVDTLFDTYQIAEVLQKYFPGGFVGFDKTGSPVVVELFGQYDMEGIMRSCRRSDLEKVKLFQCEFTVRLWRDQTKKLGKRVDNLTVIFDMEGVGTKFLWKPGLDMYISLIKLLEDNYPEMLKRLCVVNAPAIFPYLWNLVTPLVSPEMRQKIVVLKKR</sequence>
<proteinExistence type="predicted"/>
<dbReference type="HOGENOM" id="CLU_014001_0_4_1"/>
<name>T1FSD4_HELRO</name>
<dbReference type="Gene3D" id="3.40.525.10">
    <property type="entry name" value="CRAL-TRIO lipid binding domain"/>
    <property type="match status" value="1"/>
</dbReference>
<protein>
    <recommendedName>
        <fullName evidence="1">CRAL-TRIO domain-containing protein</fullName>
    </recommendedName>
</protein>
<dbReference type="PANTHER" id="PTHR23324">
    <property type="entry name" value="SEC14 RELATED PROTEIN"/>
    <property type="match status" value="1"/>
</dbReference>
<dbReference type="eggNOG" id="KOG1471">
    <property type="taxonomic scope" value="Eukaryota"/>
</dbReference>
<dbReference type="STRING" id="6412.T1FSD4"/>
<accession>T1FSD4</accession>
<evidence type="ECO:0000313" key="4">
    <source>
        <dbReference type="Proteomes" id="UP000015101"/>
    </source>
</evidence>
<dbReference type="CTD" id="20211731"/>
<gene>
    <name evidence="3" type="primary">20211731</name>
    <name evidence="2" type="ORF">HELRODRAFT_190871</name>
</gene>
<dbReference type="GeneID" id="20211731"/>
<dbReference type="EMBL" id="AMQM01003396">
    <property type="status" value="NOT_ANNOTATED_CDS"/>
    <property type="molecule type" value="Genomic_DNA"/>
</dbReference>